<organism evidence="8 9">
    <name type="scientific">Candidatus Gemmiger avicola</name>
    <dbReference type="NCBI Taxonomy" id="2838605"/>
    <lineage>
        <taxon>Bacteria</taxon>
        <taxon>Bacillati</taxon>
        <taxon>Bacillota</taxon>
        <taxon>Clostridia</taxon>
        <taxon>Eubacteriales</taxon>
        <taxon>Gemmiger</taxon>
    </lineage>
</organism>
<dbReference type="PANTHER" id="PTHR46795">
    <property type="entry name" value="ABC TRANSPORTER PERMEASE-RELATED-RELATED"/>
    <property type="match status" value="1"/>
</dbReference>
<dbReference type="GO" id="GO:0005886">
    <property type="term" value="C:plasma membrane"/>
    <property type="evidence" value="ECO:0007669"/>
    <property type="project" value="UniProtKB-SubCell"/>
</dbReference>
<feature type="transmembrane region" description="Helical" evidence="6">
    <location>
        <begin position="237"/>
        <end position="262"/>
    </location>
</feature>
<dbReference type="GO" id="GO:0055085">
    <property type="term" value="P:transmembrane transport"/>
    <property type="evidence" value="ECO:0007669"/>
    <property type="project" value="UniProtKB-UniRule"/>
</dbReference>
<keyword evidence="2 6" id="KW-1003">Cell membrane</keyword>
<dbReference type="InterPro" id="IPR003838">
    <property type="entry name" value="ABC3_permease_C"/>
</dbReference>
<feature type="transmembrane region" description="Helical" evidence="6">
    <location>
        <begin position="637"/>
        <end position="657"/>
    </location>
</feature>
<dbReference type="PANTHER" id="PTHR46795:SF3">
    <property type="entry name" value="ABC TRANSPORTER PERMEASE"/>
    <property type="match status" value="1"/>
</dbReference>
<comment type="caution">
    <text evidence="8">The sequence shown here is derived from an EMBL/GenBank/DDBJ whole genome shotgun (WGS) entry which is preliminary data.</text>
</comment>
<evidence type="ECO:0000259" key="7">
    <source>
        <dbReference type="Pfam" id="PF02687"/>
    </source>
</evidence>
<feature type="transmembrane region" description="Helical" evidence="6">
    <location>
        <begin position="158"/>
        <end position="184"/>
    </location>
</feature>
<dbReference type="Proteomes" id="UP000886803">
    <property type="component" value="Unassembled WGS sequence"/>
</dbReference>
<evidence type="ECO:0000313" key="9">
    <source>
        <dbReference type="Proteomes" id="UP000886803"/>
    </source>
</evidence>
<feature type="transmembrane region" description="Helical" evidence="6">
    <location>
        <begin position="205"/>
        <end position="225"/>
    </location>
</feature>
<evidence type="ECO:0000256" key="4">
    <source>
        <dbReference type="ARBA" id="ARBA00022989"/>
    </source>
</evidence>
<feature type="transmembrane region" description="Helical" evidence="6">
    <location>
        <begin position="536"/>
        <end position="565"/>
    </location>
</feature>
<evidence type="ECO:0000256" key="1">
    <source>
        <dbReference type="ARBA" id="ARBA00004651"/>
    </source>
</evidence>
<evidence type="ECO:0000256" key="2">
    <source>
        <dbReference type="ARBA" id="ARBA00022475"/>
    </source>
</evidence>
<dbReference type="AlphaFoldDB" id="A0A9D2S3P3"/>
<gene>
    <name evidence="8" type="ORF">H9945_06915</name>
</gene>
<protein>
    <submittedName>
        <fullName evidence="8">FtsX-like permease family protein</fullName>
    </submittedName>
</protein>
<feature type="transmembrane region" description="Helical" evidence="6">
    <location>
        <begin position="58"/>
        <end position="84"/>
    </location>
</feature>
<proteinExistence type="inferred from homology"/>
<feature type="transmembrane region" description="Helical" evidence="6">
    <location>
        <begin position="105"/>
        <end position="138"/>
    </location>
</feature>
<dbReference type="Pfam" id="PF02687">
    <property type="entry name" value="FtsX"/>
    <property type="match status" value="1"/>
</dbReference>
<comment type="similarity">
    <text evidence="6">Belongs to the ABC-4 integral membrane protein family.</text>
</comment>
<dbReference type="PIRSF" id="PIRSF018968">
    <property type="entry name" value="ABC_permease_BceB"/>
    <property type="match status" value="1"/>
</dbReference>
<sequence length="669" mass="72904">MTSCKLILRNLRKNLRDYLIYFLTLTLAVSLFYAFNSLSDQPAFAEMSMTRQLLYDQLSGLTAALSVVIAVVLGFLIVYANQFLLKRRKKELGLYLLLGMKKGRIARIFAGETLCVGVCSLGAGLLLGAALSQAVSLIALRLFAVALENYRFVLSWPALRQTVLCFAVIFLLVMAFNVVSVARVRLIDLLTAGRKNESLGPERPAASALAFVLALACIGVGWVLFDRNGLLPVRGDPSFQIAAAALVAGTVLLFYAFASVFLRVMQADRRFYLRGLNAFLTRQIGSKIRTNYLVLSAVCGLLAVTICAVSIGASTALTMNELAQAATPYDLNVTSDVERDGDGDIAAYLTANGVPIADYAETMAQISIYAADLTYGDLFAGQDLQLWPIDAALPESPVSVVSISDFNRALAMQGREAVALDEDEYLLNGNYKGTWRYLAEALRRSPTLTIAGVTLAAGADTPLQETYYMNQIGNNDRGTLIVPDAVAAKLTKAVNILLVRYKPATSPDTVLQAMLPIGLDDAHGYRYAEKTMMYDMFYGINALVTFLCCYIGIVFLLICAALLALKQLTETADNVYRYGLLQKLGAKPQQISRALFAQVAVFFAAPLAVAGVYSILLVRKGLEIVEEFMNLHISSNLWLTVALFLLIYGGYFLATCFSCKRMVIERAGG</sequence>
<evidence type="ECO:0000256" key="3">
    <source>
        <dbReference type="ARBA" id="ARBA00022692"/>
    </source>
</evidence>
<comment type="subcellular location">
    <subcellularLocation>
        <location evidence="1 6">Cell membrane</location>
        <topology evidence="1 6">Multi-pass membrane protein</topology>
    </subcellularLocation>
</comment>
<reference evidence="8" key="2">
    <citation type="submission" date="2021-04" db="EMBL/GenBank/DDBJ databases">
        <authorList>
            <person name="Gilroy R."/>
        </authorList>
    </citation>
    <scope>NUCLEOTIDE SEQUENCE</scope>
    <source>
        <strain evidence="8">ChiBcec8-13705</strain>
    </source>
</reference>
<name>A0A9D2S3P3_9FIRM</name>
<evidence type="ECO:0000256" key="5">
    <source>
        <dbReference type="ARBA" id="ARBA00023136"/>
    </source>
</evidence>
<feature type="transmembrane region" description="Helical" evidence="6">
    <location>
        <begin position="18"/>
        <end position="38"/>
    </location>
</feature>
<keyword evidence="4 6" id="KW-1133">Transmembrane helix</keyword>
<feature type="domain" description="ABC3 transporter permease C-terminal" evidence="7">
    <location>
        <begin position="64"/>
        <end position="180"/>
    </location>
</feature>
<evidence type="ECO:0000313" key="8">
    <source>
        <dbReference type="EMBL" id="HJB42214.1"/>
    </source>
</evidence>
<dbReference type="InterPro" id="IPR027022">
    <property type="entry name" value="ABC_permease_BceB-typ"/>
</dbReference>
<feature type="transmembrane region" description="Helical" evidence="6">
    <location>
        <begin position="595"/>
        <end position="617"/>
    </location>
</feature>
<dbReference type="EMBL" id="DWYG01000116">
    <property type="protein sequence ID" value="HJB42214.1"/>
    <property type="molecule type" value="Genomic_DNA"/>
</dbReference>
<keyword evidence="5 6" id="KW-0472">Membrane</keyword>
<keyword evidence="3 6" id="KW-0812">Transmembrane</keyword>
<evidence type="ECO:0000256" key="6">
    <source>
        <dbReference type="PIRNR" id="PIRNR018968"/>
    </source>
</evidence>
<dbReference type="InterPro" id="IPR052536">
    <property type="entry name" value="ABC-4_Integral_Memb_Prot"/>
</dbReference>
<reference evidence="8" key="1">
    <citation type="journal article" date="2021" name="PeerJ">
        <title>Extensive microbial diversity within the chicken gut microbiome revealed by metagenomics and culture.</title>
        <authorList>
            <person name="Gilroy R."/>
            <person name="Ravi A."/>
            <person name="Getino M."/>
            <person name="Pursley I."/>
            <person name="Horton D.L."/>
            <person name="Alikhan N.F."/>
            <person name="Baker D."/>
            <person name="Gharbi K."/>
            <person name="Hall N."/>
            <person name="Watson M."/>
            <person name="Adriaenssens E.M."/>
            <person name="Foster-Nyarko E."/>
            <person name="Jarju S."/>
            <person name="Secka A."/>
            <person name="Antonio M."/>
            <person name="Oren A."/>
            <person name="Chaudhuri R.R."/>
            <person name="La Ragione R."/>
            <person name="Hildebrand F."/>
            <person name="Pallen M.J."/>
        </authorList>
    </citation>
    <scope>NUCLEOTIDE SEQUENCE</scope>
    <source>
        <strain evidence="8">ChiBcec8-13705</strain>
    </source>
</reference>
<accession>A0A9D2S3P3</accession>
<feature type="transmembrane region" description="Helical" evidence="6">
    <location>
        <begin position="292"/>
        <end position="313"/>
    </location>
</feature>
<keyword evidence="6" id="KW-0813">Transport</keyword>